<comment type="subcellular location">
    <subcellularLocation>
        <location evidence="1">Cell membrane</location>
        <topology evidence="1">Multi-pass membrane protein</topology>
    </subcellularLocation>
</comment>
<dbReference type="Gene3D" id="1.10.3470.10">
    <property type="entry name" value="ABC transporter involved in vitamin B12 uptake, BtuC"/>
    <property type="match status" value="1"/>
</dbReference>
<feature type="transmembrane region" description="Helical" evidence="8">
    <location>
        <begin position="281"/>
        <end position="299"/>
    </location>
</feature>
<comment type="similarity">
    <text evidence="2">Belongs to the binding-protein-dependent transport system permease family. FecCD subfamily.</text>
</comment>
<dbReference type="AlphaFoldDB" id="A0A3A6PEG0"/>
<dbReference type="OrthoDB" id="9811721at2"/>
<gene>
    <name evidence="9" type="ORF">D3P09_18225</name>
</gene>
<dbReference type="PANTHER" id="PTHR30472">
    <property type="entry name" value="FERRIC ENTEROBACTIN TRANSPORT SYSTEM PERMEASE PROTEIN"/>
    <property type="match status" value="1"/>
</dbReference>
<dbReference type="Proteomes" id="UP000267798">
    <property type="component" value="Unassembled WGS sequence"/>
</dbReference>
<evidence type="ECO:0000313" key="10">
    <source>
        <dbReference type="Proteomes" id="UP000267798"/>
    </source>
</evidence>
<evidence type="ECO:0000256" key="6">
    <source>
        <dbReference type="ARBA" id="ARBA00022989"/>
    </source>
</evidence>
<keyword evidence="4" id="KW-1003">Cell membrane</keyword>
<name>A0A3A6PEG0_9BACL</name>
<dbReference type="FunFam" id="1.10.3470.10:FF:000001">
    <property type="entry name" value="Vitamin B12 ABC transporter permease BtuC"/>
    <property type="match status" value="1"/>
</dbReference>
<keyword evidence="3" id="KW-0813">Transport</keyword>
<protein>
    <submittedName>
        <fullName evidence="9">Iron ABC transporter permease</fullName>
    </submittedName>
</protein>
<feature type="transmembrane region" description="Helical" evidence="8">
    <location>
        <begin position="202"/>
        <end position="221"/>
    </location>
</feature>
<dbReference type="PANTHER" id="PTHR30472:SF1">
    <property type="entry name" value="FE(3+) DICITRATE TRANSPORT SYSTEM PERMEASE PROTEIN FECC-RELATED"/>
    <property type="match status" value="1"/>
</dbReference>
<dbReference type="CDD" id="cd06550">
    <property type="entry name" value="TM_ABC_iron-siderophores_like"/>
    <property type="match status" value="1"/>
</dbReference>
<feature type="transmembrane region" description="Helical" evidence="8">
    <location>
        <begin position="12"/>
        <end position="34"/>
    </location>
</feature>
<feature type="transmembrane region" description="Helical" evidence="8">
    <location>
        <begin position="154"/>
        <end position="175"/>
    </location>
</feature>
<dbReference type="SUPFAM" id="SSF81345">
    <property type="entry name" value="ABC transporter involved in vitamin B12 uptake, BtuC"/>
    <property type="match status" value="1"/>
</dbReference>
<feature type="transmembrane region" description="Helical" evidence="8">
    <location>
        <begin position="97"/>
        <end position="117"/>
    </location>
</feature>
<dbReference type="GO" id="GO:0033214">
    <property type="term" value="P:siderophore-iron import into cell"/>
    <property type="evidence" value="ECO:0007669"/>
    <property type="project" value="TreeGrafter"/>
</dbReference>
<feature type="transmembrane region" description="Helical" evidence="8">
    <location>
        <begin position="66"/>
        <end position="85"/>
    </location>
</feature>
<feature type="transmembrane region" description="Helical" evidence="8">
    <location>
        <begin position="242"/>
        <end position="269"/>
    </location>
</feature>
<evidence type="ECO:0000256" key="4">
    <source>
        <dbReference type="ARBA" id="ARBA00022475"/>
    </source>
</evidence>
<evidence type="ECO:0000256" key="5">
    <source>
        <dbReference type="ARBA" id="ARBA00022692"/>
    </source>
</evidence>
<keyword evidence="5 8" id="KW-0812">Transmembrane</keyword>
<dbReference type="Pfam" id="PF01032">
    <property type="entry name" value="FecCD"/>
    <property type="match status" value="1"/>
</dbReference>
<evidence type="ECO:0000256" key="7">
    <source>
        <dbReference type="ARBA" id="ARBA00023136"/>
    </source>
</evidence>
<proteinExistence type="inferred from homology"/>
<organism evidence="9 10">
    <name type="scientific">Paenibacillus pinisoli</name>
    <dbReference type="NCBI Taxonomy" id="1276110"/>
    <lineage>
        <taxon>Bacteria</taxon>
        <taxon>Bacillati</taxon>
        <taxon>Bacillota</taxon>
        <taxon>Bacilli</taxon>
        <taxon>Bacillales</taxon>
        <taxon>Paenibacillaceae</taxon>
        <taxon>Paenibacillus</taxon>
    </lineage>
</organism>
<evidence type="ECO:0000256" key="8">
    <source>
        <dbReference type="SAM" id="Phobius"/>
    </source>
</evidence>
<evidence type="ECO:0000313" key="9">
    <source>
        <dbReference type="EMBL" id="RJX38016.1"/>
    </source>
</evidence>
<dbReference type="InterPro" id="IPR037294">
    <property type="entry name" value="ABC_BtuC-like"/>
</dbReference>
<keyword evidence="7 8" id="KW-0472">Membrane</keyword>
<dbReference type="InterPro" id="IPR000522">
    <property type="entry name" value="ABC_transptr_permease_BtuC"/>
</dbReference>
<dbReference type="GO" id="GO:0005886">
    <property type="term" value="C:plasma membrane"/>
    <property type="evidence" value="ECO:0007669"/>
    <property type="project" value="UniProtKB-SubCell"/>
</dbReference>
<keyword evidence="10" id="KW-1185">Reference proteome</keyword>
<dbReference type="EMBL" id="QXQB01000004">
    <property type="protein sequence ID" value="RJX38016.1"/>
    <property type="molecule type" value="Genomic_DNA"/>
</dbReference>
<dbReference type="GO" id="GO:0022857">
    <property type="term" value="F:transmembrane transporter activity"/>
    <property type="evidence" value="ECO:0007669"/>
    <property type="project" value="InterPro"/>
</dbReference>
<evidence type="ECO:0000256" key="1">
    <source>
        <dbReference type="ARBA" id="ARBA00004651"/>
    </source>
</evidence>
<feature type="transmembrane region" description="Helical" evidence="8">
    <location>
        <begin position="311"/>
        <end position="330"/>
    </location>
</feature>
<evidence type="ECO:0000256" key="2">
    <source>
        <dbReference type="ARBA" id="ARBA00007935"/>
    </source>
</evidence>
<feature type="transmembrane region" description="Helical" evidence="8">
    <location>
        <begin position="123"/>
        <end position="142"/>
    </location>
</feature>
<dbReference type="RefSeq" id="WP_120112835.1">
    <property type="nucleotide sequence ID" value="NZ_QXQB01000004.1"/>
</dbReference>
<reference evidence="9 10" key="1">
    <citation type="submission" date="2018-09" db="EMBL/GenBank/DDBJ databases">
        <title>Paenibacillus aracenensis nov. sp. isolated from a cave in southern Spain.</title>
        <authorList>
            <person name="Jurado V."/>
            <person name="Gutierrez-Patricio S."/>
            <person name="Gonzalez-Pimentel J.L."/>
            <person name="Miller A.Z."/>
            <person name="Laiz L."/>
            <person name="Saiz-Jimenez C."/>
        </authorList>
    </citation>
    <scope>NUCLEOTIDE SEQUENCE [LARGE SCALE GENOMIC DNA]</scope>
    <source>
        <strain evidence="9 10">JCM 19203</strain>
    </source>
</reference>
<accession>A0A3A6PEG0</accession>
<sequence length="338" mass="35285">MNSLLSTDKGKAAGFAGALALLILSAAASVLFGLRNFSLDTVIQAYTSYTGSDEQLIIRTSRVPRALTAAVIGCSLAVSGVLLQAMTRNPLASPSILGINAGAALAIVSMLYWYGAVFTFGDLIWVAFIGAGISAGAIFLIATAGKGGMTPIKLILTGSALASFATSINSLFMLISNETLEGALYWLTGSVSNSNLNHTLQLLPYMAAGWVIALLMTRSLNVMAMGDDVAIGLGQRMVWVKLLTLLVVVLLAGGSVALAGPIAFVGIMIPHISRWLIGNDHRWVLPYSAVLGAAFLLLADTLSRFLIHGKEVPVGVTTAVLGVPFVVALVRRKALGQI</sequence>
<comment type="caution">
    <text evidence="9">The sequence shown here is derived from an EMBL/GenBank/DDBJ whole genome shotgun (WGS) entry which is preliminary data.</text>
</comment>
<evidence type="ECO:0000256" key="3">
    <source>
        <dbReference type="ARBA" id="ARBA00022448"/>
    </source>
</evidence>
<keyword evidence="6 8" id="KW-1133">Transmembrane helix</keyword>